<protein>
    <submittedName>
        <fullName evidence="2">Uncharacterized protein</fullName>
    </submittedName>
</protein>
<feature type="compositionally biased region" description="Polar residues" evidence="1">
    <location>
        <begin position="54"/>
        <end position="64"/>
    </location>
</feature>
<gene>
    <name evidence="2" type="ORF">PCON_14081</name>
</gene>
<feature type="region of interest" description="Disordered" evidence="1">
    <location>
        <begin position="27"/>
        <end position="64"/>
    </location>
</feature>
<dbReference type="EMBL" id="HF935997">
    <property type="protein sequence ID" value="CCX33052.1"/>
    <property type="molecule type" value="Genomic_DNA"/>
</dbReference>
<reference evidence="2 3" key="1">
    <citation type="journal article" date="2013" name="PLoS Genet.">
        <title>The genome and development-dependent transcriptomes of Pyronema confluens: a window into fungal evolution.</title>
        <authorList>
            <person name="Traeger S."/>
            <person name="Altegoer F."/>
            <person name="Freitag M."/>
            <person name="Gabaldon T."/>
            <person name="Kempken F."/>
            <person name="Kumar A."/>
            <person name="Marcet-Houben M."/>
            <person name="Poggeler S."/>
            <person name="Stajich J.E."/>
            <person name="Nowrousian M."/>
        </authorList>
    </citation>
    <scope>NUCLEOTIDE SEQUENCE [LARGE SCALE GENOMIC DNA]</scope>
    <source>
        <strain evidence="3">CBS 100304</strain>
        <tissue evidence="2">Vegetative mycelium</tissue>
    </source>
</reference>
<sequence>MSDELICNGEGVRCLISVRCVPSLPRYSVNKSSKQHPMVSSYPLHKFRKRPPRHSQSYSNAHAP</sequence>
<name>U4LN88_PYROM</name>
<accession>U4LN88</accession>
<proteinExistence type="predicted"/>
<evidence type="ECO:0000313" key="3">
    <source>
        <dbReference type="Proteomes" id="UP000018144"/>
    </source>
</evidence>
<dbReference type="AlphaFoldDB" id="U4LN88"/>
<dbReference type="Proteomes" id="UP000018144">
    <property type="component" value="Unassembled WGS sequence"/>
</dbReference>
<evidence type="ECO:0000256" key="1">
    <source>
        <dbReference type="SAM" id="MobiDB-lite"/>
    </source>
</evidence>
<organism evidence="2 3">
    <name type="scientific">Pyronema omphalodes (strain CBS 100304)</name>
    <name type="common">Pyronema confluens</name>
    <dbReference type="NCBI Taxonomy" id="1076935"/>
    <lineage>
        <taxon>Eukaryota</taxon>
        <taxon>Fungi</taxon>
        <taxon>Dikarya</taxon>
        <taxon>Ascomycota</taxon>
        <taxon>Pezizomycotina</taxon>
        <taxon>Pezizomycetes</taxon>
        <taxon>Pezizales</taxon>
        <taxon>Pyronemataceae</taxon>
        <taxon>Pyronema</taxon>
    </lineage>
</organism>
<evidence type="ECO:0000313" key="2">
    <source>
        <dbReference type="EMBL" id="CCX33052.1"/>
    </source>
</evidence>
<keyword evidence="3" id="KW-1185">Reference proteome</keyword>